<proteinExistence type="predicted"/>
<accession>A0A1J1IMI5</accession>
<evidence type="ECO:0000313" key="3">
    <source>
        <dbReference type="Proteomes" id="UP000183832"/>
    </source>
</evidence>
<dbReference type="AlphaFoldDB" id="A0A1J1IMI5"/>
<reference evidence="2 3" key="1">
    <citation type="submission" date="2015-04" db="EMBL/GenBank/DDBJ databases">
        <authorList>
            <person name="Syromyatnikov M.Y."/>
            <person name="Popov V.N."/>
        </authorList>
    </citation>
    <scope>NUCLEOTIDE SEQUENCE [LARGE SCALE GENOMIC DNA]</scope>
</reference>
<protein>
    <submittedName>
        <fullName evidence="2">CLUMA_CG012988, isoform A</fullName>
    </submittedName>
</protein>
<organism evidence="2 3">
    <name type="scientific">Clunio marinus</name>
    <dbReference type="NCBI Taxonomy" id="568069"/>
    <lineage>
        <taxon>Eukaryota</taxon>
        <taxon>Metazoa</taxon>
        <taxon>Ecdysozoa</taxon>
        <taxon>Arthropoda</taxon>
        <taxon>Hexapoda</taxon>
        <taxon>Insecta</taxon>
        <taxon>Pterygota</taxon>
        <taxon>Neoptera</taxon>
        <taxon>Endopterygota</taxon>
        <taxon>Diptera</taxon>
        <taxon>Nematocera</taxon>
        <taxon>Chironomoidea</taxon>
        <taxon>Chironomidae</taxon>
        <taxon>Clunio</taxon>
    </lineage>
</organism>
<sequence length="187" mass="19912">MIKFLAITALLVAFVQCQETLEEESRAAKFDERKEKRGIALNLGSGVEGYSYLGPSYARGVNRVGAYTPGAEYGYDGVNYGYGASNFAGGFQTGYQGYNQPIGSYPYRGSYPGAYSFQRQNSVPVNTYPLGGIGTVGPYGGAYGGFNGYPGSLNGLGFGGGYQQLGYQQPGYQQPGYVQPGYQGGIF</sequence>
<feature type="chain" id="PRO_5012565864" evidence="1">
    <location>
        <begin position="18"/>
        <end position="187"/>
    </location>
</feature>
<dbReference type="EMBL" id="CVRI01000052">
    <property type="protein sequence ID" value="CRK99681.1"/>
    <property type="molecule type" value="Genomic_DNA"/>
</dbReference>
<keyword evidence="1" id="KW-0732">Signal</keyword>
<keyword evidence="3" id="KW-1185">Reference proteome</keyword>
<evidence type="ECO:0000313" key="2">
    <source>
        <dbReference type="EMBL" id="CRK99681.1"/>
    </source>
</evidence>
<dbReference type="Proteomes" id="UP000183832">
    <property type="component" value="Unassembled WGS sequence"/>
</dbReference>
<name>A0A1J1IMI5_9DIPT</name>
<feature type="signal peptide" evidence="1">
    <location>
        <begin position="1"/>
        <end position="17"/>
    </location>
</feature>
<evidence type="ECO:0000256" key="1">
    <source>
        <dbReference type="SAM" id="SignalP"/>
    </source>
</evidence>
<gene>
    <name evidence="2" type="ORF">CLUMA_CG012988</name>
</gene>